<reference evidence="2" key="1">
    <citation type="journal article" date="2014" name="Proc. Natl. Acad. Sci. U.S.A.">
        <title>Extensive sampling of basidiomycete genomes demonstrates inadequacy of the white-rot/brown-rot paradigm for wood decay fungi.</title>
        <authorList>
            <person name="Riley R."/>
            <person name="Salamov A.A."/>
            <person name="Brown D.W."/>
            <person name="Nagy L.G."/>
            <person name="Floudas D."/>
            <person name="Held B.W."/>
            <person name="Levasseur A."/>
            <person name="Lombard V."/>
            <person name="Morin E."/>
            <person name="Otillar R."/>
            <person name="Lindquist E.A."/>
            <person name="Sun H."/>
            <person name="LaButti K.M."/>
            <person name="Schmutz J."/>
            <person name="Jabbour D."/>
            <person name="Luo H."/>
            <person name="Baker S.E."/>
            <person name="Pisabarro A.G."/>
            <person name="Walton J.D."/>
            <person name="Blanchette R.A."/>
            <person name="Henrissat B."/>
            <person name="Martin F."/>
            <person name="Cullen D."/>
            <person name="Hibbett D.S."/>
            <person name="Grigoriev I.V."/>
        </authorList>
    </citation>
    <scope>NUCLEOTIDE SEQUENCE [LARGE SCALE GENOMIC DNA]</scope>
    <source>
        <strain evidence="2">FD-172 SS1</strain>
    </source>
</reference>
<proteinExistence type="predicted"/>
<organism evidence="1 2">
    <name type="scientific">Botryobasidium botryosum (strain FD-172 SS1)</name>
    <dbReference type="NCBI Taxonomy" id="930990"/>
    <lineage>
        <taxon>Eukaryota</taxon>
        <taxon>Fungi</taxon>
        <taxon>Dikarya</taxon>
        <taxon>Basidiomycota</taxon>
        <taxon>Agaricomycotina</taxon>
        <taxon>Agaricomycetes</taxon>
        <taxon>Cantharellales</taxon>
        <taxon>Botryobasidiaceae</taxon>
        <taxon>Botryobasidium</taxon>
    </lineage>
</organism>
<protein>
    <submittedName>
        <fullName evidence="1">Uncharacterized protein</fullName>
    </submittedName>
</protein>
<evidence type="ECO:0000313" key="2">
    <source>
        <dbReference type="Proteomes" id="UP000027195"/>
    </source>
</evidence>
<dbReference type="Proteomes" id="UP000027195">
    <property type="component" value="Unassembled WGS sequence"/>
</dbReference>
<dbReference type="InParanoid" id="A0A067N3F5"/>
<name>A0A067N3F5_BOTB1</name>
<evidence type="ECO:0000313" key="1">
    <source>
        <dbReference type="EMBL" id="KDQ18672.1"/>
    </source>
</evidence>
<gene>
    <name evidence="1" type="ORF">BOTBODRAFT_185196</name>
</gene>
<accession>A0A067N3F5</accession>
<dbReference type="HOGENOM" id="CLU_1610496_0_0_1"/>
<dbReference type="AlphaFoldDB" id="A0A067N3F5"/>
<sequence length="165" mass="18335">MRLSFKTACGPLILRTATVSHNPFAAFLASLRHTERDERIHAHGLQILSVMSLVEQMCHVEFENIVASEGDLESDFRMICTLHKVLFATEVPAPLLPDHISPENILRIAASEHLLDSCPFSNFFPLSYLYLVIEFDLPSLDHHMFAVCSPSAGNSVDTVRCGDIG</sequence>
<keyword evidence="2" id="KW-1185">Reference proteome</keyword>
<dbReference type="EMBL" id="KL198021">
    <property type="protein sequence ID" value="KDQ18672.1"/>
    <property type="molecule type" value="Genomic_DNA"/>
</dbReference>